<keyword evidence="4" id="KW-0676">Redox-active center</keyword>
<dbReference type="RefSeq" id="WP_064280235.1">
    <property type="nucleotide sequence ID" value="NZ_LWCS01000002.1"/>
</dbReference>
<dbReference type="PANTHER" id="PTHR13887:SF14">
    <property type="entry name" value="DISULFIDE BOND FORMATION PROTEIN D"/>
    <property type="match status" value="1"/>
</dbReference>
<dbReference type="InterPro" id="IPR036249">
    <property type="entry name" value="Thioredoxin-like_sf"/>
</dbReference>
<accession>A0A178M4K4</accession>
<dbReference type="EMBL" id="LWCS01000002">
    <property type="protein sequence ID" value="OAN42033.1"/>
    <property type="molecule type" value="Genomic_DNA"/>
</dbReference>
<gene>
    <name evidence="6" type="ORF">A4X20_03165</name>
</gene>
<evidence type="ECO:0000259" key="5">
    <source>
        <dbReference type="Pfam" id="PF01323"/>
    </source>
</evidence>
<dbReference type="PANTHER" id="PTHR13887">
    <property type="entry name" value="GLUTATHIONE S-TRANSFERASE KAPPA"/>
    <property type="match status" value="1"/>
</dbReference>
<dbReference type="GO" id="GO:0016491">
    <property type="term" value="F:oxidoreductase activity"/>
    <property type="evidence" value="ECO:0007669"/>
    <property type="project" value="UniProtKB-KW"/>
</dbReference>
<feature type="domain" description="DSBA-like thioredoxin" evidence="5">
    <location>
        <begin position="29"/>
        <end position="176"/>
    </location>
</feature>
<evidence type="ECO:0000256" key="3">
    <source>
        <dbReference type="ARBA" id="ARBA00023157"/>
    </source>
</evidence>
<evidence type="ECO:0000256" key="2">
    <source>
        <dbReference type="ARBA" id="ARBA00023002"/>
    </source>
</evidence>
<evidence type="ECO:0000313" key="7">
    <source>
        <dbReference type="Proteomes" id="UP000078396"/>
    </source>
</evidence>
<evidence type="ECO:0000313" key="6">
    <source>
        <dbReference type="EMBL" id="OAN42033.1"/>
    </source>
</evidence>
<dbReference type="Gene3D" id="3.40.30.10">
    <property type="entry name" value="Glutaredoxin"/>
    <property type="match status" value="1"/>
</dbReference>
<sequence>MNQTLEVPVPRGATEDRTGIAVGTGLVDIDVYIDFQCPFCKQFELASADALDELLGRQTVRLVRHPMNFLDSASTTHYSTRAAAAAAAASDARRFHEYARALFEYQPPEGGAGLTDDQLIALGRTVGITDPAFAQAVIRGRYRPWPRFVTEQALARGIGGTPSVFIQGKAIPARPDLIVAAVELLVG</sequence>
<keyword evidence="3" id="KW-1015">Disulfide bond</keyword>
<organism evidence="6 7">
    <name type="scientific">Mycolicibacterium iranicum</name>
    <name type="common">Mycobacterium iranicum</name>
    <dbReference type="NCBI Taxonomy" id="912594"/>
    <lineage>
        <taxon>Bacteria</taxon>
        <taxon>Bacillati</taxon>
        <taxon>Actinomycetota</taxon>
        <taxon>Actinomycetes</taxon>
        <taxon>Mycobacteriales</taxon>
        <taxon>Mycobacteriaceae</taxon>
        <taxon>Mycolicibacterium</taxon>
    </lineage>
</organism>
<evidence type="ECO:0000256" key="4">
    <source>
        <dbReference type="ARBA" id="ARBA00023284"/>
    </source>
</evidence>
<protein>
    <recommendedName>
        <fullName evidence="5">DSBA-like thioredoxin domain-containing protein</fullName>
    </recommendedName>
</protein>
<dbReference type="CDD" id="cd02972">
    <property type="entry name" value="DsbA_family"/>
    <property type="match status" value="1"/>
</dbReference>
<dbReference type="SUPFAM" id="SSF52833">
    <property type="entry name" value="Thioredoxin-like"/>
    <property type="match status" value="1"/>
</dbReference>
<comment type="caution">
    <text evidence="6">The sequence shown here is derived from an EMBL/GenBank/DDBJ whole genome shotgun (WGS) entry which is preliminary data.</text>
</comment>
<dbReference type="Pfam" id="PF01323">
    <property type="entry name" value="DSBA"/>
    <property type="match status" value="1"/>
</dbReference>
<evidence type="ECO:0000256" key="1">
    <source>
        <dbReference type="ARBA" id="ARBA00022729"/>
    </source>
</evidence>
<name>A0A178M4K4_MYCIR</name>
<keyword evidence="1" id="KW-0732">Signal</keyword>
<dbReference type="AlphaFoldDB" id="A0A178M4K4"/>
<dbReference type="Proteomes" id="UP000078396">
    <property type="component" value="Unassembled WGS sequence"/>
</dbReference>
<proteinExistence type="predicted"/>
<dbReference type="InterPro" id="IPR001853">
    <property type="entry name" value="DSBA-like_thioredoxin_dom"/>
</dbReference>
<keyword evidence="2" id="KW-0560">Oxidoreductase</keyword>
<reference evidence="6 7" key="1">
    <citation type="submission" date="2016-04" db="EMBL/GenBank/DDBJ databases">
        <title>Draft Genome Sequences of Staphylococcus capitis Strain H36, S. capitis Strain H65, S. cohnii Strain H62, S. hominis Strain H69, Mycobacterium iranicum Strain H39, Plantibacter sp. Strain H53, Pseudomonas oryzihabitans Strain H72, and Microbacterium sp. Strain H83, isolated from residential settings.</title>
        <authorList>
            <person name="Lymperopoulou D."/>
            <person name="Adams R.I."/>
            <person name="Lindow S."/>
            <person name="Coil D.A."/>
            <person name="Jospin G."/>
            <person name="Eisen J.A."/>
        </authorList>
    </citation>
    <scope>NUCLEOTIDE SEQUENCE [LARGE SCALE GENOMIC DNA]</scope>
    <source>
        <strain evidence="6 7">H39</strain>
    </source>
</reference>